<evidence type="ECO:0000256" key="12">
    <source>
        <dbReference type="ARBA" id="ARBA00023239"/>
    </source>
</evidence>
<accession>A0ABU7U7C6</accession>
<comment type="similarity">
    <text evidence="17">Belongs to the NnrD/CARKD family.</text>
</comment>
<evidence type="ECO:0000256" key="19">
    <source>
        <dbReference type="PIRNR" id="PIRNR017184"/>
    </source>
</evidence>
<feature type="binding site" evidence="18">
    <location>
        <begin position="125"/>
        <end position="131"/>
    </location>
    <ligand>
        <name>(6S)-NADPHX</name>
        <dbReference type="ChEBI" id="CHEBI:64076"/>
    </ligand>
</feature>
<evidence type="ECO:0000256" key="15">
    <source>
        <dbReference type="ARBA" id="ARBA00048238"/>
    </source>
</evidence>
<dbReference type="InterPro" id="IPR029056">
    <property type="entry name" value="Ribokinase-like"/>
</dbReference>
<dbReference type="PROSITE" id="PS51383">
    <property type="entry name" value="YJEF_C_3"/>
    <property type="match status" value="1"/>
</dbReference>
<evidence type="ECO:0000256" key="1">
    <source>
        <dbReference type="ARBA" id="ARBA00000013"/>
    </source>
</evidence>
<dbReference type="Pfam" id="PF03853">
    <property type="entry name" value="YjeF_N"/>
    <property type="match status" value="1"/>
</dbReference>
<comment type="cofactor">
    <cofactor evidence="17">
        <name>Mg(2+)</name>
        <dbReference type="ChEBI" id="CHEBI:18420"/>
    </cofactor>
</comment>
<comment type="subunit">
    <text evidence="17">Homotetramer.</text>
</comment>
<comment type="function">
    <text evidence="18">Catalyzes the epimerization of the S- and R-forms of NAD(P)HX, a damaged form of NAD(P)H that is a result of enzymatic or heat-dependent hydration. This is a prerequisite for the S-specific NAD(P)H-hydrate dehydratase to allow the repair of both epimers of NAD(P)HX.</text>
</comment>
<gene>
    <name evidence="17" type="primary">nnrD</name>
    <name evidence="18" type="synonym">nnrE</name>
    <name evidence="22" type="ORF">DOFOFD_10950</name>
</gene>
<dbReference type="PANTHER" id="PTHR12592:SF0">
    <property type="entry name" value="ATP-DEPENDENT (S)-NAD(P)H-HYDRATE DEHYDRATASE"/>
    <property type="match status" value="1"/>
</dbReference>
<dbReference type="HAMAP" id="MF_01966">
    <property type="entry name" value="NADHX_epimerase"/>
    <property type="match status" value="1"/>
</dbReference>
<dbReference type="PIRSF" id="PIRSF017184">
    <property type="entry name" value="Nnr"/>
    <property type="match status" value="1"/>
</dbReference>
<evidence type="ECO:0000259" key="20">
    <source>
        <dbReference type="PROSITE" id="PS51383"/>
    </source>
</evidence>
<feature type="binding site" evidence="18">
    <location>
        <position position="150"/>
    </location>
    <ligand>
        <name>(6S)-NADPHX</name>
        <dbReference type="ChEBI" id="CHEBI:64076"/>
    </ligand>
</feature>
<keyword evidence="12 17" id="KW-0456">Lyase</keyword>
<evidence type="ECO:0000256" key="8">
    <source>
        <dbReference type="ARBA" id="ARBA00022857"/>
    </source>
</evidence>
<dbReference type="HAMAP" id="MF_01965">
    <property type="entry name" value="NADHX_dehydratase"/>
    <property type="match status" value="1"/>
</dbReference>
<evidence type="ECO:0000256" key="14">
    <source>
        <dbReference type="ARBA" id="ARBA00025153"/>
    </source>
</evidence>
<keyword evidence="9 18" id="KW-0630">Potassium</keyword>
<dbReference type="EC" id="4.2.1.136" evidence="19"/>
<dbReference type="Pfam" id="PF01256">
    <property type="entry name" value="Carb_kinase"/>
    <property type="match status" value="1"/>
</dbReference>
<comment type="similarity">
    <text evidence="4 19">In the C-terminal section; belongs to the NnrD/CARKD family.</text>
</comment>
<feature type="domain" description="YjeF N-terminal" evidence="21">
    <location>
        <begin position="18"/>
        <end position="207"/>
    </location>
</feature>
<evidence type="ECO:0000313" key="22">
    <source>
        <dbReference type="EMBL" id="MEE8659520.1"/>
    </source>
</evidence>
<evidence type="ECO:0000256" key="7">
    <source>
        <dbReference type="ARBA" id="ARBA00022840"/>
    </source>
</evidence>
<evidence type="ECO:0000256" key="3">
    <source>
        <dbReference type="ARBA" id="ARBA00006001"/>
    </source>
</evidence>
<comment type="similarity">
    <text evidence="3 19">In the N-terminal section; belongs to the NnrE/AIBP family.</text>
</comment>
<dbReference type="EC" id="5.1.99.6" evidence="19"/>
<keyword evidence="13" id="KW-0511">Multifunctional enzyme</keyword>
<dbReference type="InterPro" id="IPR036652">
    <property type="entry name" value="YjeF_N_dom_sf"/>
</dbReference>
<comment type="caution">
    <text evidence="22">The sequence shown here is derived from an EMBL/GenBank/DDBJ whole genome shotgun (WGS) entry which is preliminary data.</text>
</comment>
<dbReference type="InterPro" id="IPR000631">
    <property type="entry name" value="CARKD"/>
</dbReference>
<feature type="binding site" evidence="17">
    <location>
        <position position="417"/>
    </location>
    <ligand>
        <name>(6S)-NADPHX</name>
        <dbReference type="ChEBI" id="CHEBI:64076"/>
    </ligand>
</feature>
<feature type="binding site" evidence="17">
    <location>
        <position position="249"/>
    </location>
    <ligand>
        <name>(6S)-NADPHX</name>
        <dbReference type="ChEBI" id="CHEBI:64076"/>
    </ligand>
</feature>
<comment type="caution">
    <text evidence="18">Lacks conserved residue(s) required for the propagation of feature annotation.</text>
</comment>
<keyword evidence="10 17" id="KW-0520">NAD</keyword>
<protein>
    <recommendedName>
        <fullName evidence="19">Bifunctional NAD(P)H-hydrate repair enzyme</fullName>
    </recommendedName>
    <alternativeName>
        <fullName evidence="19">Nicotinamide nucleotide repair protein</fullName>
    </alternativeName>
    <domain>
        <recommendedName>
            <fullName evidence="19">ADP-dependent (S)-NAD(P)H-hydrate dehydratase</fullName>
            <ecNumber evidence="19">4.2.1.136</ecNumber>
        </recommendedName>
        <alternativeName>
            <fullName evidence="19">ADP-dependent NAD(P)HX dehydratase</fullName>
        </alternativeName>
    </domain>
    <domain>
        <recommendedName>
            <fullName evidence="19">NAD(P)H-hydrate epimerase</fullName>
            <ecNumber evidence="19">5.1.99.6</ecNumber>
        </recommendedName>
    </domain>
</protein>
<feature type="binding site" evidence="17">
    <location>
        <position position="354"/>
    </location>
    <ligand>
        <name>(6S)-NADPHX</name>
        <dbReference type="ChEBI" id="CHEBI:64076"/>
    </ligand>
</feature>
<evidence type="ECO:0000256" key="6">
    <source>
        <dbReference type="ARBA" id="ARBA00022741"/>
    </source>
</evidence>
<dbReference type="SUPFAM" id="SSF64153">
    <property type="entry name" value="YjeF N-terminal domain-like"/>
    <property type="match status" value="1"/>
</dbReference>
<comment type="catalytic activity">
    <reaction evidence="2 18 19">
        <text>(6R)-NADPHX = (6S)-NADPHX</text>
        <dbReference type="Rhea" id="RHEA:32227"/>
        <dbReference type="ChEBI" id="CHEBI:64076"/>
        <dbReference type="ChEBI" id="CHEBI:64077"/>
        <dbReference type="EC" id="5.1.99.6"/>
    </reaction>
</comment>
<evidence type="ECO:0000256" key="4">
    <source>
        <dbReference type="ARBA" id="ARBA00009524"/>
    </source>
</evidence>
<keyword evidence="8 17" id="KW-0521">NADP</keyword>
<keyword evidence="6 17" id="KW-0547">Nucleotide-binding</keyword>
<evidence type="ECO:0000256" key="2">
    <source>
        <dbReference type="ARBA" id="ARBA00000909"/>
    </source>
</evidence>
<feature type="binding site" evidence="18">
    <location>
        <position position="153"/>
    </location>
    <ligand>
        <name>K(+)</name>
        <dbReference type="ChEBI" id="CHEBI:29103"/>
    </ligand>
</feature>
<dbReference type="Proteomes" id="UP001312908">
    <property type="component" value="Unassembled WGS sequence"/>
</dbReference>
<organism evidence="22 23">
    <name type="scientific">Sorlinia euscelidii</name>
    <dbReference type="NCBI Taxonomy" id="3081148"/>
    <lineage>
        <taxon>Bacteria</taxon>
        <taxon>Pseudomonadati</taxon>
        <taxon>Pseudomonadota</taxon>
        <taxon>Alphaproteobacteria</taxon>
        <taxon>Acetobacterales</taxon>
        <taxon>Acetobacteraceae</taxon>
        <taxon>Sorlinia</taxon>
    </lineage>
</organism>
<comment type="catalytic activity">
    <reaction evidence="16 17 19">
        <text>(6S)-NADPHX + ADP = AMP + phosphate + NADPH + H(+)</text>
        <dbReference type="Rhea" id="RHEA:32235"/>
        <dbReference type="ChEBI" id="CHEBI:15378"/>
        <dbReference type="ChEBI" id="CHEBI:43474"/>
        <dbReference type="ChEBI" id="CHEBI:57783"/>
        <dbReference type="ChEBI" id="CHEBI:64076"/>
        <dbReference type="ChEBI" id="CHEBI:456215"/>
        <dbReference type="ChEBI" id="CHEBI:456216"/>
        <dbReference type="EC" id="4.2.1.136"/>
    </reaction>
</comment>
<feature type="domain" description="YjeF C-terminal" evidence="20">
    <location>
        <begin position="215"/>
        <end position="475"/>
    </location>
</feature>
<evidence type="ECO:0000256" key="16">
    <source>
        <dbReference type="ARBA" id="ARBA00049209"/>
    </source>
</evidence>
<comment type="cofactor">
    <cofactor evidence="18 19">
        <name>K(+)</name>
        <dbReference type="ChEBI" id="CHEBI:29103"/>
    </cofactor>
    <text evidence="18 19">Binds 1 potassium ion per subunit.</text>
</comment>
<dbReference type="InterPro" id="IPR017953">
    <property type="entry name" value="Carbohydrate_kinase_pred_CS"/>
</dbReference>
<dbReference type="InterPro" id="IPR030677">
    <property type="entry name" value="Nnr"/>
</dbReference>
<feature type="binding site" evidence="18">
    <location>
        <begin position="63"/>
        <end position="67"/>
    </location>
    <ligand>
        <name>(6S)-NADPHX</name>
        <dbReference type="ChEBI" id="CHEBI:64076"/>
    </ligand>
</feature>
<comment type="catalytic activity">
    <reaction evidence="1 18 19">
        <text>(6R)-NADHX = (6S)-NADHX</text>
        <dbReference type="Rhea" id="RHEA:32215"/>
        <dbReference type="ChEBI" id="CHEBI:64074"/>
        <dbReference type="ChEBI" id="CHEBI:64075"/>
        <dbReference type="EC" id="5.1.99.6"/>
    </reaction>
</comment>
<dbReference type="CDD" id="cd01171">
    <property type="entry name" value="YXKO-related"/>
    <property type="match status" value="1"/>
</dbReference>
<comment type="function">
    <text evidence="17">Catalyzes the dehydration of the S-form of NAD(P)HX at the expense of ADP, which is converted to AMP. Together with NAD(P)HX epimerase, which catalyzes the epimerization of the S- and R-forms, the enzyme allows the repair of both epimers of NAD(P)HX, a damaged form of NAD(P)H that is a result of enzymatic or heat-dependent hydration.</text>
</comment>
<keyword evidence="7 17" id="KW-0067">ATP-binding</keyword>
<keyword evidence="5 18" id="KW-0479">Metal-binding</keyword>
<comment type="similarity">
    <text evidence="18">Belongs to the NnrE/AIBP family.</text>
</comment>
<dbReference type="PANTHER" id="PTHR12592">
    <property type="entry name" value="ATP-DEPENDENT (S)-NAD(P)H-HYDRATE DEHYDRATASE FAMILY MEMBER"/>
    <property type="match status" value="1"/>
</dbReference>
<feature type="binding site" evidence="17">
    <location>
        <begin position="387"/>
        <end position="391"/>
    </location>
    <ligand>
        <name>AMP</name>
        <dbReference type="ChEBI" id="CHEBI:456215"/>
    </ligand>
</feature>
<proteinExistence type="inferred from homology"/>
<name>A0ABU7U7C6_9PROT</name>
<evidence type="ECO:0000259" key="21">
    <source>
        <dbReference type="PROSITE" id="PS51385"/>
    </source>
</evidence>
<dbReference type="PROSITE" id="PS51385">
    <property type="entry name" value="YJEF_N"/>
    <property type="match status" value="1"/>
</dbReference>
<feature type="binding site" evidence="17">
    <location>
        <position position="308"/>
    </location>
    <ligand>
        <name>(6S)-NADPHX</name>
        <dbReference type="ChEBI" id="CHEBI:64076"/>
    </ligand>
</feature>
<evidence type="ECO:0000256" key="9">
    <source>
        <dbReference type="ARBA" id="ARBA00022958"/>
    </source>
</evidence>
<feature type="binding site" evidence="17">
    <location>
        <position position="416"/>
    </location>
    <ligand>
        <name>AMP</name>
        <dbReference type="ChEBI" id="CHEBI:456215"/>
    </ligand>
</feature>
<dbReference type="Gene3D" id="3.40.50.10260">
    <property type="entry name" value="YjeF N-terminal domain"/>
    <property type="match status" value="1"/>
</dbReference>
<keyword evidence="11 18" id="KW-0413">Isomerase</keyword>
<evidence type="ECO:0000256" key="5">
    <source>
        <dbReference type="ARBA" id="ARBA00022723"/>
    </source>
</evidence>
<sequence length="475" mass="49545">MSLPHQFFHHAVLTPAEFAALDATAARIIGMETLIARAGWCVAREVRSRYAPSRVLILCGPGNNGRDGQETAKNLVRAGWDVKMAFYPDTSQSSPEWLARAGIVAVPFIAEEAARADLVIDAVFGAGLNRPPDAALISVLRAARRRVAIDVPSGVDGATGDMPDDAPEYDLTVTFVRLKPAHLLAPARFMMGDIVCCDIGMDDALVASHAGQVFQNTPELWKIPAMSMTGHKYDRGIVSIIGGAVMPGATRLAVDGARRSGAGLVRIAAGLSAPLYHIVAPADVIVDADPLETLLDDARRKCWICGPGLTKDEVGASFNLLVGAGRQIVADAGALAWAGSAPEMLRGATVITPHMGEFARLFGGKPRDLIKAAGQAAVKTGAVVILKGASTLIAAPDGRVAINVHASPKLATAGAGDTLSGVIATLLASGMAPCEAACAAVWIHGEAGRRAGPWPPAEEFAQHLGAARESVERRL</sequence>
<dbReference type="EMBL" id="JAWJZY010000006">
    <property type="protein sequence ID" value="MEE8659520.1"/>
    <property type="molecule type" value="Genomic_DNA"/>
</dbReference>
<dbReference type="SUPFAM" id="SSF53613">
    <property type="entry name" value="Ribokinase-like"/>
    <property type="match status" value="1"/>
</dbReference>
<dbReference type="RefSeq" id="WP_394820325.1">
    <property type="nucleotide sequence ID" value="NZ_JAWJZY010000006.1"/>
</dbReference>
<comment type="function">
    <text evidence="14 19">Bifunctional enzyme that catalyzes the epimerization of the S- and R-forms of NAD(P)HX and the dehydration of the S-form of NAD(P)HX at the expense of ADP, which is converted to AMP. This allows the repair of both epimers of NAD(P)HX, a damaged form of NAD(P)H that is a result of enzymatic or heat-dependent hydration.</text>
</comment>
<dbReference type="Gene3D" id="3.40.1190.20">
    <property type="match status" value="1"/>
</dbReference>
<evidence type="ECO:0000256" key="18">
    <source>
        <dbReference type="HAMAP-Rule" id="MF_01966"/>
    </source>
</evidence>
<evidence type="ECO:0000256" key="17">
    <source>
        <dbReference type="HAMAP-Rule" id="MF_01965"/>
    </source>
</evidence>
<reference evidence="22 23" key="1">
    <citation type="submission" date="2023-10" db="EMBL/GenBank/DDBJ databases">
        <title>Sorlinia euscelidii gen. nov., sp. nov., an acetic acid bacteria isolated from the gut of Euscelidius variegatus emitter.</title>
        <authorList>
            <person name="Michoud G."/>
            <person name="Marasco R."/>
            <person name="Seferji K."/>
            <person name="Gonella E."/>
            <person name="Garuglieri E."/>
            <person name="Alma A."/>
            <person name="Mapelli F."/>
            <person name="Borin S."/>
            <person name="Daffonchio D."/>
            <person name="Crotti E."/>
        </authorList>
    </citation>
    <scope>NUCLEOTIDE SEQUENCE [LARGE SCALE GENOMIC DNA]</scope>
    <source>
        <strain evidence="22 23">EV16P</strain>
    </source>
</reference>
<comment type="catalytic activity">
    <reaction evidence="15 17 19">
        <text>(6S)-NADHX + ADP = AMP + phosphate + NADH + H(+)</text>
        <dbReference type="Rhea" id="RHEA:32223"/>
        <dbReference type="ChEBI" id="CHEBI:15378"/>
        <dbReference type="ChEBI" id="CHEBI:43474"/>
        <dbReference type="ChEBI" id="CHEBI:57945"/>
        <dbReference type="ChEBI" id="CHEBI:64074"/>
        <dbReference type="ChEBI" id="CHEBI:456215"/>
        <dbReference type="ChEBI" id="CHEBI:456216"/>
        <dbReference type="EC" id="4.2.1.136"/>
    </reaction>
</comment>
<dbReference type="NCBIfam" id="TIGR00196">
    <property type="entry name" value="yjeF_cterm"/>
    <property type="match status" value="1"/>
</dbReference>
<evidence type="ECO:0000256" key="11">
    <source>
        <dbReference type="ARBA" id="ARBA00023235"/>
    </source>
</evidence>
<dbReference type="NCBIfam" id="TIGR00197">
    <property type="entry name" value="yjeF_nterm"/>
    <property type="match status" value="1"/>
</dbReference>
<keyword evidence="23" id="KW-1185">Reference proteome</keyword>
<evidence type="ECO:0000256" key="10">
    <source>
        <dbReference type="ARBA" id="ARBA00023027"/>
    </source>
</evidence>
<dbReference type="InterPro" id="IPR004443">
    <property type="entry name" value="YjeF_N_dom"/>
</dbReference>
<evidence type="ECO:0000256" key="13">
    <source>
        <dbReference type="ARBA" id="ARBA00023268"/>
    </source>
</evidence>
<dbReference type="PROSITE" id="PS01050">
    <property type="entry name" value="YJEF_C_2"/>
    <property type="match status" value="1"/>
</dbReference>
<feature type="binding site" evidence="18">
    <location>
        <position position="64"/>
    </location>
    <ligand>
        <name>K(+)</name>
        <dbReference type="ChEBI" id="CHEBI:29103"/>
    </ligand>
</feature>
<evidence type="ECO:0000313" key="23">
    <source>
        <dbReference type="Proteomes" id="UP001312908"/>
    </source>
</evidence>
<feature type="binding site" evidence="18">
    <location>
        <position position="121"/>
    </location>
    <ligand>
        <name>K(+)</name>
        <dbReference type="ChEBI" id="CHEBI:29103"/>
    </ligand>
</feature>